<protein>
    <recommendedName>
        <fullName evidence="5">Methyl-accepting transducer domain-containing protein</fullName>
    </recommendedName>
</protein>
<evidence type="ECO:0000313" key="7">
    <source>
        <dbReference type="Proteomes" id="UP000663970"/>
    </source>
</evidence>
<dbReference type="PANTHER" id="PTHR32089">
    <property type="entry name" value="METHYL-ACCEPTING CHEMOTAXIS PROTEIN MCPB"/>
    <property type="match status" value="1"/>
</dbReference>
<keyword evidence="7" id="KW-1185">Reference proteome</keyword>
<keyword evidence="3" id="KW-0175">Coiled coil</keyword>
<dbReference type="Gene3D" id="1.10.287.950">
    <property type="entry name" value="Methyl-accepting chemotaxis protein"/>
    <property type="match status" value="1"/>
</dbReference>
<dbReference type="PROSITE" id="PS50111">
    <property type="entry name" value="CHEMOTAXIS_TRANSDUC_2"/>
    <property type="match status" value="1"/>
</dbReference>
<dbReference type="Proteomes" id="UP000663970">
    <property type="component" value="Unassembled WGS sequence"/>
</dbReference>
<evidence type="ECO:0000256" key="1">
    <source>
        <dbReference type="ARBA" id="ARBA00023224"/>
    </source>
</evidence>
<feature type="transmembrane region" description="Helical" evidence="4">
    <location>
        <begin position="118"/>
        <end position="140"/>
    </location>
</feature>
<feature type="transmembrane region" description="Helical" evidence="4">
    <location>
        <begin position="15"/>
        <end position="35"/>
    </location>
</feature>
<evidence type="ECO:0000256" key="4">
    <source>
        <dbReference type="SAM" id="Phobius"/>
    </source>
</evidence>
<comment type="caution">
    <text evidence="6">The sequence shown here is derived from an EMBL/GenBank/DDBJ whole genome shotgun (WGS) entry which is preliminary data.</text>
</comment>
<name>A0ABS3DR47_9BACI</name>
<accession>A0ABS3DR47</accession>
<feature type="transmembrane region" description="Helical" evidence="4">
    <location>
        <begin position="87"/>
        <end position="106"/>
    </location>
</feature>
<sequence>MHHWSAADFSAYTPYLYMYMVVPLLLFILSSVFYYKNKTHQALPWIHALLFTFISIGMITNGEGMVVYHFSIFLVVALAAFYDRVALLGLMTIVFGLFHFGAMFTGTEFFYGTSDYTWFMFALHGVYLLLTSAGTTYQIVLKNRHVQELKALSDEKQEETKRLMEQLQTVGAALKDTVQLLNRSSQSSSHSFQELEDLIERRHENTDLQVKEAVKNADDLSHMHEAVESMNQNLHGVLDQAAQTARVTQVGEDSLHQILDQLNQTESSIQQTNETVQLLSTSSESISQVTKDIASITENTRMLALNASIEAARAGEHGKGFSVVAAEVQRLSQQSEASTRKIFEIVETIQHYVHQADQRSSEGMERMTASQKHLDEMETNFKDILKQSQHVKGEAKEIQAFGENLTITADGLSRSFEQLLSFIKEGKIQNDHIRDMSKGQLKTIQTMGEEVQQLTDMILDIQQITEEMDAGHLEDYKRPLPALKDVS</sequence>
<evidence type="ECO:0000256" key="3">
    <source>
        <dbReference type="SAM" id="Coils"/>
    </source>
</evidence>
<keyword evidence="1 2" id="KW-0807">Transducer</keyword>
<feature type="coiled-coil region" evidence="3">
    <location>
        <begin position="142"/>
        <end position="169"/>
    </location>
</feature>
<reference evidence="6 7" key="1">
    <citation type="submission" date="2020-12" db="EMBL/GenBank/DDBJ databases">
        <title>Oil enriched cultivation method for isolating marine PHA-producing bacteria.</title>
        <authorList>
            <person name="Zheng W."/>
            <person name="Yu S."/>
            <person name="Huang Y."/>
        </authorList>
    </citation>
    <scope>NUCLEOTIDE SEQUENCE [LARGE SCALE GENOMIC DNA]</scope>
    <source>
        <strain evidence="6 7">SY-2-6</strain>
    </source>
</reference>
<keyword evidence="4" id="KW-0812">Transmembrane</keyword>
<proteinExistence type="predicted"/>
<keyword evidence="4" id="KW-0472">Membrane</keyword>
<dbReference type="PANTHER" id="PTHR32089:SF112">
    <property type="entry name" value="LYSOZYME-LIKE PROTEIN-RELATED"/>
    <property type="match status" value="1"/>
</dbReference>
<dbReference type="RefSeq" id="WP_206931803.1">
    <property type="nucleotide sequence ID" value="NZ_JAEKJY010000001.1"/>
</dbReference>
<dbReference type="InterPro" id="IPR004089">
    <property type="entry name" value="MCPsignal_dom"/>
</dbReference>
<feature type="domain" description="Methyl-accepting transducer" evidence="5">
    <location>
        <begin position="184"/>
        <end position="420"/>
    </location>
</feature>
<gene>
    <name evidence="6" type="ORF">JF544_01055</name>
</gene>
<dbReference type="EMBL" id="JAEKJY010000001">
    <property type="protein sequence ID" value="MBN8233809.1"/>
    <property type="molecule type" value="Genomic_DNA"/>
</dbReference>
<evidence type="ECO:0000313" key="6">
    <source>
        <dbReference type="EMBL" id="MBN8233809.1"/>
    </source>
</evidence>
<feature type="transmembrane region" description="Helical" evidence="4">
    <location>
        <begin position="42"/>
        <end position="59"/>
    </location>
</feature>
<evidence type="ECO:0000259" key="5">
    <source>
        <dbReference type="PROSITE" id="PS50111"/>
    </source>
</evidence>
<evidence type="ECO:0000256" key="2">
    <source>
        <dbReference type="PROSITE-ProRule" id="PRU00284"/>
    </source>
</evidence>
<keyword evidence="4" id="KW-1133">Transmembrane helix</keyword>
<dbReference type="SMART" id="SM00283">
    <property type="entry name" value="MA"/>
    <property type="match status" value="1"/>
</dbReference>
<dbReference type="Pfam" id="PF00015">
    <property type="entry name" value="MCPsignal"/>
    <property type="match status" value="1"/>
</dbReference>
<organism evidence="6 7">
    <name type="scientific">Halobacillus kuroshimensis</name>
    <dbReference type="NCBI Taxonomy" id="302481"/>
    <lineage>
        <taxon>Bacteria</taxon>
        <taxon>Bacillati</taxon>
        <taxon>Bacillota</taxon>
        <taxon>Bacilli</taxon>
        <taxon>Bacillales</taxon>
        <taxon>Bacillaceae</taxon>
        <taxon>Halobacillus</taxon>
    </lineage>
</organism>
<feature type="transmembrane region" description="Helical" evidence="4">
    <location>
        <begin position="65"/>
        <end position="82"/>
    </location>
</feature>
<dbReference type="SUPFAM" id="SSF58104">
    <property type="entry name" value="Methyl-accepting chemotaxis protein (MCP) signaling domain"/>
    <property type="match status" value="1"/>
</dbReference>